<proteinExistence type="predicted"/>
<name>A0A5C3ERV7_9BASI</name>
<sequence>MVRYTTFKLALSLAIVFLPLVKLEDCPPRTIVEPDNKAFLSLCGPDPDAPDVAKENQKQACFKLIDENLHNVRVSVTTLPNAKPGNPGRIIVKDGDLNCAYTLLLVHATYFEELCKQKLTKV</sequence>
<dbReference type="AlphaFoldDB" id="A0A5C3ERV7"/>
<keyword evidence="3" id="KW-1185">Reference proteome</keyword>
<dbReference type="Proteomes" id="UP000324022">
    <property type="component" value="Unassembled WGS sequence"/>
</dbReference>
<evidence type="ECO:0000256" key="1">
    <source>
        <dbReference type="SAM" id="SignalP"/>
    </source>
</evidence>
<organism evidence="2 3">
    <name type="scientific">Ustilago trichophora</name>
    <dbReference type="NCBI Taxonomy" id="86804"/>
    <lineage>
        <taxon>Eukaryota</taxon>
        <taxon>Fungi</taxon>
        <taxon>Dikarya</taxon>
        <taxon>Basidiomycota</taxon>
        <taxon>Ustilaginomycotina</taxon>
        <taxon>Ustilaginomycetes</taxon>
        <taxon>Ustilaginales</taxon>
        <taxon>Ustilaginaceae</taxon>
        <taxon>Ustilago</taxon>
    </lineage>
</organism>
<feature type="signal peptide" evidence="1">
    <location>
        <begin position="1"/>
        <end position="23"/>
    </location>
</feature>
<keyword evidence="1" id="KW-0732">Signal</keyword>
<gene>
    <name evidence="2" type="ORF">UTRI_02636</name>
</gene>
<accession>A0A5C3ERV7</accession>
<dbReference type="EMBL" id="OOIN01000043">
    <property type="protein sequence ID" value="SPO32079.1"/>
    <property type="molecule type" value="Genomic_DNA"/>
</dbReference>
<reference evidence="2 3" key="1">
    <citation type="submission" date="2018-03" db="EMBL/GenBank/DDBJ databases">
        <authorList>
            <person name="Guldener U."/>
        </authorList>
    </citation>
    <scope>NUCLEOTIDE SEQUENCE [LARGE SCALE GENOMIC DNA]</scope>
    <source>
        <strain evidence="2 3">NBRC100155</strain>
    </source>
</reference>
<evidence type="ECO:0000313" key="3">
    <source>
        <dbReference type="Proteomes" id="UP000324022"/>
    </source>
</evidence>
<evidence type="ECO:0000313" key="2">
    <source>
        <dbReference type="EMBL" id="SPO32079.1"/>
    </source>
</evidence>
<feature type="chain" id="PRO_5022846552" evidence="1">
    <location>
        <begin position="24"/>
        <end position="122"/>
    </location>
</feature>
<protein>
    <submittedName>
        <fullName evidence="2">Uncharacterized protein</fullName>
    </submittedName>
</protein>